<evidence type="ECO:0000256" key="5">
    <source>
        <dbReference type="ARBA" id="ARBA00022692"/>
    </source>
</evidence>
<evidence type="ECO:0000256" key="2">
    <source>
        <dbReference type="ARBA" id="ARBA00022475"/>
    </source>
</evidence>
<dbReference type="GO" id="GO:0009103">
    <property type="term" value="P:lipopolysaccharide biosynthetic process"/>
    <property type="evidence" value="ECO:0007669"/>
    <property type="project" value="UniProtKB-ARBA"/>
</dbReference>
<evidence type="ECO:0000313" key="11">
    <source>
        <dbReference type="Proteomes" id="UP000823632"/>
    </source>
</evidence>
<evidence type="ECO:0000256" key="1">
    <source>
        <dbReference type="ARBA" id="ARBA00004651"/>
    </source>
</evidence>
<evidence type="ECO:0000256" key="3">
    <source>
        <dbReference type="ARBA" id="ARBA00022676"/>
    </source>
</evidence>
<dbReference type="PANTHER" id="PTHR33908:SF3">
    <property type="entry name" value="UNDECAPRENYL PHOSPHATE-ALPHA-4-AMINO-4-DEOXY-L-ARABINOSE ARABINOSYL TRANSFERASE"/>
    <property type="match status" value="1"/>
</dbReference>
<dbReference type="Proteomes" id="UP000823632">
    <property type="component" value="Unassembled WGS sequence"/>
</dbReference>
<evidence type="ECO:0000256" key="6">
    <source>
        <dbReference type="ARBA" id="ARBA00022989"/>
    </source>
</evidence>
<dbReference type="AlphaFoldDB" id="A0A9D9GZQ3"/>
<keyword evidence="3" id="KW-0328">Glycosyltransferase</keyword>
<evidence type="ECO:0000256" key="8">
    <source>
        <dbReference type="SAM" id="Phobius"/>
    </source>
</evidence>
<protein>
    <submittedName>
        <fullName evidence="10">Glycosyltransferase family 39 protein</fullName>
    </submittedName>
</protein>
<feature type="transmembrane region" description="Helical" evidence="8">
    <location>
        <begin position="122"/>
        <end position="142"/>
    </location>
</feature>
<dbReference type="InterPro" id="IPR050297">
    <property type="entry name" value="LipidA_mod_glycosyltrf_83"/>
</dbReference>
<reference evidence="10" key="2">
    <citation type="journal article" date="2021" name="PeerJ">
        <title>Extensive microbial diversity within the chicken gut microbiome revealed by metagenomics and culture.</title>
        <authorList>
            <person name="Gilroy R."/>
            <person name="Ravi A."/>
            <person name="Getino M."/>
            <person name="Pursley I."/>
            <person name="Horton D.L."/>
            <person name="Alikhan N.F."/>
            <person name="Baker D."/>
            <person name="Gharbi K."/>
            <person name="Hall N."/>
            <person name="Watson M."/>
            <person name="Adriaenssens E.M."/>
            <person name="Foster-Nyarko E."/>
            <person name="Jarju S."/>
            <person name="Secka A."/>
            <person name="Antonio M."/>
            <person name="Oren A."/>
            <person name="Chaudhuri R.R."/>
            <person name="La Ragione R."/>
            <person name="Hildebrand F."/>
            <person name="Pallen M.J."/>
        </authorList>
    </citation>
    <scope>NUCLEOTIDE SEQUENCE</scope>
    <source>
        <strain evidence="10">10192</strain>
    </source>
</reference>
<dbReference type="InterPro" id="IPR003342">
    <property type="entry name" value="ArnT-like_N"/>
</dbReference>
<dbReference type="GO" id="GO:0010041">
    <property type="term" value="P:response to iron(III) ion"/>
    <property type="evidence" value="ECO:0007669"/>
    <property type="project" value="TreeGrafter"/>
</dbReference>
<comment type="subcellular location">
    <subcellularLocation>
        <location evidence="1">Cell membrane</location>
        <topology evidence="1">Multi-pass membrane protein</topology>
    </subcellularLocation>
</comment>
<accession>A0A9D9GZQ3</accession>
<dbReference type="EMBL" id="JADIND010000050">
    <property type="protein sequence ID" value="MBO8430207.1"/>
    <property type="molecule type" value="Genomic_DNA"/>
</dbReference>
<evidence type="ECO:0000313" key="10">
    <source>
        <dbReference type="EMBL" id="MBO8430207.1"/>
    </source>
</evidence>
<comment type="caution">
    <text evidence="10">The sequence shown here is derived from an EMBL/GenBank/DDBJ whole genome shotgun (WGS) entry which is preliminary data.</text>
</comment>
<sequence>MDFSKVADYVKKHAGIFTVLGLAVLFYFIFFFNIGNYALMDVDETRYVSMARDMFNTKDFMTLYLNGEFFFEKPPLFFWLECFSFALFGKVNEFTARFPVSMCGTLICFLAYFIGKNVFSRAYGVVSALILATCFEFVILAKFAILDIVVSACVAFSIMFGMITFFCRMEHKKFYIWLFYIFSGLAVMAKGLPGFIVPFGVMFLCLMAADKLKSALRPKYLLPGLIMFLLIVLPWHIAMLHIHNPMFYEEYIIKHHLARFLSSNDINRAE</sequence>
<evidence type="ECO:0000256" key="4">
    <source>
        <dbReference type="ARBA" id="ARBA00022679"/>
    </source>
</evidence>
<reference evidence="10" key="1">
    <citation type="submission" date="2020-10" db="EMBL/GenBank/DDBJ databases">
        <authorList>
            <person name="Gilroy R."/>
        </authorList>
    </citation>
    <scope>NUCLEOTIDE SEQUENCE</scope>
    <source>
        <strain evidence="10">10192</strain>
    </source>
</reference>
<evidence type="ECO:0000259" key="9">
    <source>
        <dbReference type="Pfam" id="PF02366"/>
    </source>
</evidence>
<dbReference type="PANTHER" id="PTHR33908">
    <property type="entry name" value="MANNOSYLTRANSFERASE YKCB-RELATED"/>
    <property type="match status" value="1"/>
</dbReference>
<gene>
    <name evidence="10" type="ORF">IAC76_02355</name>
</gene>
<keyword evidence="5 8" id="KW-0812">Transmembrane</keyword>
<feature type="transmembrane region" description="Helical" evidence="8">
    <location>
        <begin position="221"/>
        <end position="242"/>
    </location>
</feature>
<evidence type="ECO:0000256" key="7">
    <source>
        <dbReference type="ARBA" id="ARBA00023136"/>
    </source>
</evidence>
<feature type="transmembrane region" description="Helical" evidence="8">
    <location>
        <begin position="148"/>
        <end position="167"/>
    </location>
</feature>
<feature type="domain" description="ArnT-like N-terminal" evidence="9">
    <location>
        <begin position="16"/>
        <end position="239"/>
    </location>
</feature>
<name>A0A9D9GZQ3_9BACT</name>
<dbReference type="GO" id="GO:0000030">
    <property type="term" value="F:mannosyltransferase activity"/>
    <property type="evidence" value="ECO:0007669"/>
    <property type="project" value="InterPro"/>
</dbReference>
<keyword evidence="7 8" id="KW-0472">Membrane</keyword>
<feature type="transmembrane region" description="Helical" evidence="8">
    <location>
        <begin position="14"/>
        <end position="34"/>
    </location>
</feature>
<keyword evidence="4" id="KW-0808">Transferase</keyword>
<feature type="transmembrane region" description="Helical" evidence="8">
    <location>
        <begin position="94"/>
        <end position="115"/>
    </location>
</feature>
<dbReference type="GO" id="GO:0016763">
    <property type="term" value="F:pentosyltransferase activity"/>
    <property type="evidence" value="ECO:0007669"/>
    <property type="project" value="TreeGrafter"/>
</dbReference>
<feature type="transmembrane region" description="Helical" evidence="8">
    <location>
        <begin position="179"/>
        <end position="209"/>
    </location>
</feature>
<dbReference type="GO" id="GO:0006493">
    <property type="term" value="P:protein O-linked glycosylation"/>
    <property type="evidence" value="ECO:0007669"/>
    <property type="project" value="InterPro"/>
</dbReference>
<organism evidence="10 11">
    <name type="scientific">Candidatus Scatousia excrementipullorum</name>
    <dbReference type="NCBI Taxonomy" id="2840936"/>
    <lineage>
        <taxon>Bacteria</taxon>
        <taxon>Candidatus Scatousia</taxon>
    </lineage>
</organism>
<keyword evidence="6 8" id="KW-1133">Transmembrane helix</keyword>
<dbReference type="Pfam" id="PF02366">
    <property type="entry name" value="PMT"/>
    <property type="match status" value="1"/>
</dbReference>
<feature type="non-terminal residue" evidence="10">
    <location>
        <position position="270"/>
    </location>
</feature>
<dbReference type="GO" id="GO:0005886">
    <property type="term" value="C:plasma membrane"/>
    <property type="evidence" value="ECO:0007669"/>
    <property type="project" value="UniProtKB-SubCell"/>
</dbReference>
<keyword evidence="2" id="KW-1003">Cell membrane</keyword>
<proteinExistence type="predicted"/>